<organism evidence="2 3">
    <name type="scientific">Theobroma cacao</name>
    <name type="common">Cacao</name>
    <name type="synonym">Cocoa</name>
    <dbReference type="NCBI Taxonomy" id="3641"/>
    <lineage>
        <taxon>Eukaryota</taxon>
        <taxon>Viridiplantae</taxon>
        <taxon>Streptophyta</taxon>
        <taxon>Embryophyta</taxon>
        <taxon>Tracheophyta</taxon>
        <taxon>Spermatophyta</taxon>
        <taxon>Magnoliopsida</taxon>
        <taxon>eudicotyledons</taxon>
        <taxon>Gunneridae</taxon>
        <taxon>Pentapetalae</taxon>
        <taxon>rosids</taxon>
        <taxon>malvids</taxon>
        <taxon>Malvales</taxon>
        <taxon>Malvaceae</taxon>
        <taxon>Byttnerioideae</taxon>
        <taxon>Theobroma</taxon>
    </lineage>
</organism>
<protein>
    <submittedName>
        <fullName evidence="2">Uncharacterized protein</fullName>
    </submittedName>
</protein>
<feature type="non-terminal residue" evidence="2">
    <location>
        <position position="1"/>
    </location>
</feature>
<feature type="region of interest" description="Disordered" evidence="1">
    <location>
        <begin position="47"/>
        <end position="108"/>
    </location>
</feature>
<proteinExistence type="predicted"/>
<evidence type="ECO:0000313" key="3">
    <source>
        <dbReference type="Proteomes" id="UP000026915"/>
    </source>
</evidence>
<sequence>QANQSLLCFLQVKVPFKKKRKQHYFYIPIMSSSKCIMHDEDNIKKIGSSSKNIMNDDVHDDKGRRDGYVSNSKSLVQGGNSYTHVPSASVDGDGDDDDDDDYDFAPAA</sequence>
<dbReference type="AlphaFoldDB" id="A0A061GM26"/>
<dbReference type="HOGENOM" id="CLU_2203851_0_0_1"/>
<feature type="compositionally biased region" description="Polar residues" evidence="1">
    <location>
        <begin position="69"/>
        <end position="86"/>
    </location>
</feature>
<accession>A0A061GM26</accession>
<dbReference type="InParanoid" id="A0A061GM26"/>
<dbReference type="Gramene" id="EOY30940">
    <property type="protein sequence ID" value="EOY30940"/>
    <property type="gene ID" value="TCM_037980"/>
</dbReference>
<dbReference type="EMBL" id="CM001887">
    <property type="protein sequence ID" value="EOY30940.1"/>
    <property type="molecule type" value="Genomic_DNA"/>
</dbReference>
<keyword evidence="3" id="KW-1185">Reference proteome</keyword>
<evidence type="ECO:0000313" key="2">
    <source>
        <dbReference type="EMBL" id="EOY30940.1"/>
    </source>
</evidence>
<gene>
    <name evidence="2" type="ORF">TCM_037980</name>
</gene>
<feature type="compositionally biased region" description="Basic and acidic residues" evidence="1">
    <location>
        <begin position="54"/>
        <end position="67"/>
    </location>
</feature>
<dbReference type="OMA" id="CIMHDED"/>
<dbReference type="Proteomes" id="UP000026915">
    <property type="component" value="Chromosome 9"/>
</dbReference>
<feature type="compositionally biased region" description="Acidic residues" evidence="1">
    <location>
        <begin position="92"/>
        <end position="108"/>
    </location>
</feature>
<name>A0A061GM26_THECC</name>
<reference evidence="2 3" key="1">
    <citation type="journal article" date="2013" name="Genome Biol.">
        <title>The genome sequence of the most widely cultivated cacao type and its use to identify candidate genes regulating pod color.</title>
        <authorList>
            <person name="Motamayor J.C."/>
            <person name="Mockaitis K."/>
            <person name="Schmutz J."/>
            <person name="Haiminen N."/>
            <person name="Iii D.L."/>
            <person name="Cornejo O."/>
            <person name="Findley S.D."/>
            <person name="Zheng P."/>
            <person name="Utro F."/>
            <person name="Royaert S."/>
            <person name="Saski C."/>
            <person name="Jenkins J."/>
            <person name="Podicheti R."/>
            <person name="Zhao M."/>
            <person name="Scheffler B.E."/>
            <person name="Stack J.C."/>
            <person name="Feltus F.A."/>
            <person name="Mustiga G.M."/>
            <person name="Amores F."/>
            <person name="Phillips W."/>
            <person name="Marelli J.P."/>
            <person name="May G.D."/>
            <person name="Shapiro H."/>
            <person name="Ma J."/>
            <person name="Bustamante C.D."/>
            <person name="Schnell R.J."/>
            <person name="Main D."/>
            <person name="Gilbert D."/>
            <person name="Parida L."/>
            <person name="Kuhn D.N."/>
        </authorList>
    </citation>
    <scope>NUCLEOTIDE SEQUENCE [LARGE SCALE GENOMIC DNA]</scope>
    <source>
        <strain evidence="3">cv. Matina 1-6</strain>
    </source>
</reference>
<evidence type="ECO:0000256" key="1">
    <source>
        <dbReference type="SAM" id="MobiDB-lite"/>
    </source>
</evidence>